<dbReference type="Proteomes" id="UP000265619">
    <property type="component" value="Unassembled WGS sequence"/>
</dbReference>
<proteinExistence type="predicted"/>
<feature type="non-terminal residue" evidence="2">
    <location>
        <position position="1"/>
    </location>
</feature>
<dbReference type="OrthoDB" id="9801841at2"/>
<reference evidence="2 3" key="1">
    <citation type="submission" date="2018-09" db="EMBL/GenBank/DDBJ databases">
        <title>Acidovorax cavernicola nov. sp. isolated from Gruta de las Maravillas (Aracena, Spain).</title>
        <authorList>
            <person name="Jurado V."/>
            <person name="Gutierrez-Patricio S."/>
            <person name="Gonzalez-Pimentel J.L."/>
            <person name="Miller A.Z."/>
            <person name="Laiz L."/>
            <person name="Saiz-Jimenez C."/>
        </authorList>
    </citation>
    <scope>NUCLEOTIDE SEQUENCE [LARGE SCALE GENOMIC DNA]</scope>
    <source>
        <strain evidence="2 3">1011MAR4D40.2</strain>
    </source>
</reference>
<evidence type="ECO:0000313" key="2">
    <source>
        <dbReference type="EMBL" id="RIX72368.1"/>
    </source>
</evidence>
<accession>A0A9X8CZ40</accession>
<dbReference type="InterPro" id="IPR025493">
    <property type="entry name" value="DUF4384"/>
</dbReference>
<dbReference type="RefSeq" id="WP_147400532.1">
    <property type="nucleotide sequence ID" value="NZ_QXMN01000095.1"/>
</dbReference>
<keyword evidence="3" id="KW-1185">Reference proteome</keyword>
<dbReference type="Pfam" id="PF14326">
    <property type="entry name" value="DUF4384"/>
    <property type="match status" value="1"/>
</dbReference>
<name>A0A9X8CZ40_9BURK</name>
<feature type="domain" description="DUF4384" evidence="1">
    <location>
        <begin position="41"/>
        <end position="116"/>
    </location>
</feature>
<dbReference type="AlphaFoldDB" id="A0A9X8CZ40"/>
<organism evidence="2 3">
    <name type="scientific">Acidovorax cavernicola</name>
    <dbReference type="NCBI Taxonomy" id="1675792"/>
    <lineage>
        <taxon>Bacteria</taxon>
        <taxon>Pseudomonadati</taxon>
        <taxon>Pseudomonadota</taxon>
        <taxon>Betaproteobacteria</taxon>
        <taxon>Burkholderiales</taxon>
        <taxon>Comamonadaceae</taxon>
        <taxon>Acidovorax</taxon>
    </lineage>
</organism>
<dbReference type="EMBL" id="QXMN01000095">
    <property type="protein sequence ID" value="RIX72368.1"/>
    <property type="molecule type" value="Genomic_DNA"/>
</dbReference>
<evidence type="ECO:0000259" key="1">
    <source>
        <dbReference type="Pfam" id="PF14326"/>
    </source>
</evidence>
<comment type="caution">
    <text evidence="2">The sequence shown here is derived from an EMBL/GenBank/DDBJ whole genome shotgun (WGS) entry which is preliminary data.</text>
</comment>
<sequence>PPPPPPHPKPRTPVESLQSLAAGAAPGFDVTAAPKKGEVAIGKDKLAFEVRSKRDGFVYVFLLSSGGEMFLLFPNLLDKYNKITANAALALPRASWPMDAGGPAGTNQFAVLVSEHERDFSASGVQNEGVFPQFPLPVLSALEATRGTGPSPLLGKPVCPGGAASCNDVYGVANFKIVEK</sequence>
<gene>
    <name evidence="2" type="ORF">D3H34_30895</name>
</gene>
<evidence type="ECO:0000313" key="3">
    <source>
        <dbReference type="Proteomes" id="UP000265619"/>
    </source>
</evidence>
<protein>
    <submittedName>
        <fullName evidence="2">DUF4384 domain-containing protein</fullName>
    </submittedName>
</protein>